<dbReference type="EMBL" id="LN853086">
    <property type="protein sequence ID" value="CRY95023.1"/>
    <property type="molecule type" value="Genomic_DNA"/>
</dbReference>
<dbReference type="Pfam" id="PF02452">
    <property type="entry name" value="PemK_toxin"/>
    <property type="match status" value="1"/>
</dbReference>
<dbReference type="AlphaFoldDB" id="A0A0H5PZL2"/>
<name>A0A0H5PZL2_9ZZZZ</name>
<protein>
    <recommendedName>
        <fullName evidence="2">mRNA interferase</fullName>
    </recommendedName>
</protein>
<dbReference type="SUPFAM" id="SSF50118">
    <property type="entry name" value="Cell growth inhibitor/plasmid maintenance toxic component"/>
    <property type="match status" value="1"/>
</dbReference>
<dbReference type="GO" id="GO:0004521">
    <property type="term" value="F:RNA endonuclease activity"/>
    <property type="evidence" value="ECO:0007669"/>
    <property type="project" value="TreeGrafter"/>
</dbReference>
<dbReference type="GO" id="GO:0016075">
    <property type="term" value="P:rRNA catabolic process"/>
    <property type="evidence" value="ECO:0007669"/>
    <property type="project" value="TreeGrafter"/>
</dbReference>
<organism evidence="1">
    <name type="scientific">uncultured prokaryote</name>
    <dbReference type="NCBI Taxonomy" id="198431"/>
    <lineage>
        <taxon>unclassified sequences</taxon>
        <taxon>environmental samples</taxon>
    </lineage>
</organism>
<reference evidence="1" key="1">
    <citation type="submission" date="2015-06" db="EMBL/GenBank/DDBJ databases">
        <authorList>
            <person name="Joergensen T."/>
        </authorList>
    </citation>
    <scope>NUCLEOTIDE SEQUENCE</scope>
    <source>
        <plasmid evidence="1">pRGRH0444</plasmid>
    </source>
</reference>
<evidence type="ECO:0008006" key="2">
    <source>
        <dbReference type="Google" id="ProtNLM"/>
    </source>
</evidence>
<dbReference type="GO" id="GO:0003677">
    <property type="term" value="F:DNA binding"/>
    <property type="evidence" value="ECO:0007669"/>
    <property type="project" value="InterPro"/>
</dbReference>
<sequence length="106" mass="12097">MVEQYEVYWVELDPTQGGEMAKTRPCVVVSPTGLNNHLKTVVVAPVTSTIRNVSFRVRCFLAGKNGEIAADQLRAIDKSRIKRKIGELNNREIEELKEVFRQMFCE</sequence>
<dbReference type="PANTHER" id="PTHR33988:SF2">
    <property type="entry name" value="ENDORIBONUCLEASE MAZF"/>
    <property type="match status" value="1"/>
</dbReference>
<dbReference type="PANTHER" id="PTHR33988">
    <property type="entry name" value="ENDORIBONUCLEASE MAZF-RELATED"/>
    <property type="match status" value="1"/>
</dbReference>
<dbReference type="InterPro" id="IPR003477">
    <property type="entry name" value="PemK-like"/>
</dbReference>
<dbReference type="GO" id="GO:0006402">
    <property type="term" value="P:mRNA catabolic process"/>
    <property type="evidence" value="ECO:0007669"/>
    <property type="project" value="TreeGrafter"/>
</dbReference>
<evidence type="ECO:0000313" key="1">
    <source>
        <dbReference type="EMBL" id="CRY95023.1"/>
    </source>
</evidence>
<dbReference type="PIRSF" id="PIRSF033490">
    <property type="entry name" value="MazF"/>
    <property type="match status" value="1"/>
</dbReference>
<proteinExistence type="predicted"/>
<geneLocation type="plasmid" evidence="1">
    <name>pRGRH0444</name>
</geneLocation>
<dbReference type="Gene3D" id="2.30.30.110">
    <property type="match status" value="1"/>
</dbReference>
<keyword evidence="1" id="KW-0614">Plasmid</keyword>
<dbReference type="InterPro" id="IPR011067">
    <property type="entry name" value="Plasmid_toxin/cell-grow_inhib"/>
</dbReference>
<accession>A0A0H5PZL2</accession>
<reference evidence="1" key="2">
    <citation type="submission" date="2015-07" db="EMBL/GenBank/DDBJ databases">
        <title>Plasmids, circular viruses and viroids from rat gut.</title>
        <authorList>
            <person name="Jorgensen T.J."/>
            <person name="Hansen M.A."/>
            <person name="Xu Z."/>
            <person name="Tabak M.A."/>
            <person name="Sorensen S.J."/>
            <person name="Hansen L.H."/>
        </authorList>
    </citation>
    <scope>NUCLEOTIDE SEQUENCE</scope>
    <source>
        <plasmid evidence="1">pRGRH0444</plasmid>
    </source>
</reference>